<feature type="domain" description="NADH:flavin oxidoreductase/NADH oxidase N-terminal" evidence="3">
    <location>
        <begin position="9"/>
        <end position="342"/>
    </location>
</feature>
<evidence type="ECO:0000313" key="4">
    <source>
        <dbReference type="EMBL" id="CRZ15863.1"/>
    </source>
</evidence>
<gene>
    <name evidence="4" type="ORF">BN2156_02727</name>
</gene>
<evidence type="ECO:0000313" key="5">
    <source>
        <dbReference type="Proteomes" id="UP000199147"/>
    </source>
</evidence>
<dbReference type="AlphaFoldDB" id="A0A0H5RPJ3"/>
<dbReference type="RefSeq" id="WP_090514571.1">
    <property type="nucleotide sequence ID" value="NZ_CWKH01000001.1"/>
</dbReference>
<dbReference type="GO" id="GO:0016491">
    <property type="term" value="F:oxidoreductase activity"/>
    <property type="evidence" value="ECO:0007669"/>
    <property type="project" value="UniProtKB-KW"/>
</dbReference>
<sequence length="387" mass="41321">MRTITDPWSPLRLTSGATLRNRFMLAPMTTNSSDPQGCVTDDELRYLGRRGDTEFGAAVTSCAYVHEDGRSWEGIGASTDDHLESLRAVAQAIGRGGALTLLQLYDGGRIALPGLVGPSGIRGPSPIPSARPDARTPRELHSGEIDDLITAFGRAAALGVQAGFDGIEIHGANHYLIHQFFSPRANRRDDEWGGDAARRARFPLAVAEAVRSAVGPAVTVGFRVTPFESEAGGYTLDDSALLCDQLAETGVDYVHISMDDFRKNSPQPEDRDWTKSREAVESRNPIAAIAAAVAGRSAVVASGGIRGLDDAAEALGAGADLVAVGRAALIDPEWVDKMKAGQHQSVRTHLPADSHDIETALTIPGQMVKYLLSRPGWIPRIEGDDRT</sequence>
<organism evidence="4 5">
    <name type="scientific">Mycolicibacterium neworleansense</name>
    <dbReference type="NCBI Taxonomy" id="146018"/>
    <lineage>
        <taxon>Bacteria</taxon>
        <taxon>Bacillati</taxon>
        <taxon>Actinomycetota</taxon>
        <taxon>Actinomycetes</taxon>
        <taxon>Mycobacteriales</taxon>
        <taxon>Mycobacteriaceae</taxon>
        <taxon>Mycolicibacterium</taxon>
    </lineage>
</organism>
<dbReference type="OrthoDB" id="3169239at2"/>
<dbReference type="InterPro" id="IPR001155">
    <property type="entry name" value="OxRdtase_FMN_N"/>
</dbReference>
<dbReference type="GO" id="GO:0010181">
    <property type="term" value="F:FMN binding"/>
    <property type="evidence" value="ECO:0007669"/>
    <property type="project" value="InterPro"/>
</dbReference>
<dbReference type="PANTHER" id="PTHR43656:SF2">
    <property type="entry name" value="BINDING OXIDOREDUCTASE, PUTATIVE (AFU_ORTHOLOGUE AFUA_2G08260)-RELATED"/>
    <property type="match status" value="1"/>
</dbReference>
<dbReference type="Proteomes" id="UP000199147">
    <property type="component" value="Unassembled WGS sequence"/>
</dbReference>
<evidence type="ECO:0000256" key="1">
    <source>
        <dbReference type="ARBA" id="ARBA00022630"/>
    </source>
</evidence>
<accession>A0A0H5RPJ3</accession>
<dbReference type="InterPro" id="IPR051799">
    <property type="entry name" value="NADH_flavin_oxidoreductase"/>
</dbReference>
<dbReference type="InterPro" id="IPR013785">
    <property type="entry name" value="Aldolase_TIM"/>
</dbReference>
<proteinExistence type="predicted"/>
<dbReference type="STRING" id="146018.BN2156_02727"/>
<dbReference type="EMBL" id="CWKH01000001">
    <property type="protein sequence ID" value="CRZ15863.1"/>
    <property type="molecule type" value="Genomic_DNA"/>
</dbReference>
<dbReference type="Gene3D" id="3.20.20.70">
    <property type="entry name" value="Aldolase class I"/>
    <property type="match status" value="1"/>
</dbReference>
<name>A0A0H5RPJ3_9MYCO</name>
<dbReference type="PANTHER" id="PTHR43656">
    <property type="entry name" value="BINDING OXIDOREDUCTASE, PUTATIVE (AFU_ORTHOLOGUE AFUA_2G08260)-RELATED"/>
    <property type="match status" value="1"/>
</dbReference>
<keyword evidence="2" id="KW-0560">Oxidoreductase</keyword>
<keyword evidence="1" id="KW-0285">Flavoprotein</keyword>
<evidence type="ECO:0000259" key="3">
    <source>
        <dbReference type="Pfam" id="PF00724"/>
    </source>
</evidence>
<dbReference type="Pfam" id="PF00724">
    <property type="entry name" value="Oxidored_FMN"/>
    <property type="match status" value="1"/>
</dbReference>
<keyword evidence="5" id="KW-1185">Reference proteome</keyword>
<dbReference type="SUPFAM" id="SSF51395">
    <property type="entry name" value="FMN-linked oxidoreductases"/>
    <property type="match status" value="1"/>
</dbReference>
<evidence type="ECO:0000256" key="2">
    <source>
        <dbReference type="ARBA" id="ARBA00023002"/>
    </source>
</evidence>
<protein>
    <submittedName>
        <fullName evidence="4">NADH:flavin oxidoreductase/NADH oxidase</fullName>
    </submittedName>
</protein>
<reference evidence="5" key="1">
    <citation type="submission" date="2015-07" db="EMBL/GenBank/DDBJ databases">
        <authorList>
            <person name="Urmite Genomes"/>
        </authorList>
    </citation>
    <scope>NUCLEOTIDE SEQUENCE [LARGE SCALE GENOMIC DNA]</scope>
    <source>
        <strain evidence="5">type strain: ATCC 49404</strain>
    </source>
</reference>